<keyword evidence="4" id="KW-0156">Chromatin regulator</keyword>
<evidence type="ECO:0000313" key="15">
    <source>
        <dbReference type="Proteomes" id="UP001224775"/>
    </source>
</evidence>
<dbReference type="SMART" id="SM00558">
    <property type="entry name" value="JmjC"/>
    <property type="match status" value="1"/>
</dbReference>
<evidence type="ECO:0000256" key="11">
    <source>
        <dbReference type="ARBA" id="ARBA00038068"/>
    </source>
</evidence>
<dbReference type="Pfam" id="PF02373">
    <property type="entry name" value="JmjC"/>
    <property type="match status" value="1"/>
</dbReference>
<keyword evidence="6" id="KW-0560">Oxidoreductase</keyword>
<keyword evidence="7" id="KW-0408">Iron</keyword>
<feature type="region of interest" description="Disordered" evidence="12">
    <location>
        <begin position="323"/>
        <end position="371"/>
    </location>
</feature>
<evidence type="ECO:0000256" key="3">
    <source>
        <dbReference type="ARBA" id="ARBA00022723"/>
    </source>
</evidence>
<keyword evidence="8" id="KW-0805">Transcription regulation</keyword>
<dbReference type="AlphaFoldDB" id="A0AAD8YDN3"/>
<dbReference type="InterPro" id="IPR003347">
    <property type="entry name" value="JmjC_dom"/>
</dbReference>
<evidence type="ECO:0000256" key="6">
    <source>
        <dbReference type="ARBA" id="ARBA00023002"/>
    </source>
</evidence>
<feature type="domain" description="JmjC" evidence="13">
    <location>
        <begin position="144"/>
        <end position="284"/>
    </location>
</feature>
<dbReference type="GO" id="GO:0005737">
    <property type="term" value="C:cytoplasm"/>
    <property type="evidence" value="ECO:0007669"/>
    <property type="project" value="TreeGrafter"/>
</dbReference>
<keyword evidence="9" id="KW-0804">Transcription</keyword>
<evidence type="ECO:0000256" key="1">
    <source>
        <dbReference type="ARBA" id="ARBA00001954"/>
    </source>
</evidence>
<keyword evidence="15" id="KW-1185">Reference proteome</keyword>
<evidence type="ECO:0000256" key="10">
    <source>
        <dbReference type="ARBA" id="ARBA00023242"/>
    </source>
</evidence>
<keyword evidence="5" id="KW-0223">Dioxygenase</keyword>
<organism evidence="14 15">
    <name type="scientific">Skeletonema marinoi</name>
    <dbReference type="NCBI Taxonomy" id="267567"/>
    <lineage>
        <taxon>Eukaryota</taxon>
        <taxon>Sar</taxon>
        <taxon>Stramenopiles</taxon>
        <taxon>Ochrophyta</taxon>
        <taxon>Bacillariophyta</taxon>
        <taxon>Coscinodiscophyceae</taxon>
        <taxon>Thalassiosirophycidae</taxon>
        <taxon>Thalassiosirales</taxon>
        <taxon>Skeletonemataceae</taxon>
        <taxon>Skeletonema</taxon>
        <taxon>Skeletonema marinoi-dohrnii complex</taxon>
    </lineage>
</organism>
<dbReference type="GO" id="GO:0046872">
    <property type="term" value="F:metal ion binding"/>
    <property type="evidence" value="ECO:0007669"/>
    <property type="project" value="UniProtKB-KW"/>
</dbReference>
<dbReference type="GO" id="GO:0033749">
    <property type="term" value="F:histone H4R3 demethylase activity"/>
    <property type="evidence" value="ECO:0007669"/>
    <property type="project" value="TreeGrafter"/>
</dbReference>
<dbReference type="Proteomes" id="UP001224775">
    <property type="component" value="Unassembled WGS sequence"/>
</dbReference>
<protein>
    <submittedName>
        <fullName evidence="14">JmjC domain-containing protein</fullName>
    </submittedName>
</protein>
<reference evidence="14" key="1">
    <citation type="submission" date="2023-06" db="EMBL/GenBank/DDBJ databases">
        <title>Survivors Of The Sea: Transcriptome response of Skeletonema marinoi to long-term dormancy.</title>
        <authorList>
            <person name="Pinder M.I.M."/>
            <person name="Kourtchenko O."/>
            <person name="Robertson E.K."/>
            <person name="Larsson T."/>
            <person name="Maumus F."/>
            <person name="Osuna-Cruz C.M."/>
            <person name="Vancaester E."/>
            <person name="Stenow R."/>
            <person name="Vandepoele K."/>
            <person name="Ploug H."/>
            <person name="Bruchert V."/>
            <person name="Godhe A."/>
            <person name="Topel M."/>
        </authorList>
    </citation>
    <scope>NUCLEOTIDE SEQUENCE</scope>
    <source>
        <strain evidence="14">R05AC</strain>
    </source>
</reference>
<dbReference type="EMBL" id="JATAAI010000007">
    <property type="protein sequence ID" value="KAK1744272.1"/>
    <property type="molecule type" value="Genomic_DNA"/>
</dbReference>
<dbReference type="PROSITE" id="PS51184">
    <property type="entry name" value="JMJC"/>
    <property type="match status" value="1"/>
</dbReference>
<evidence type="ECO:0000256" key="7">
    <source>
        <dbReference type="ARBA" id="ARBA00023004"/>
    </source>
</evidence>
<evidence type="ECO:0000313" key="14">
    <source>
        <dbReference type="EMBL" id="KAK1744272.1"/>
    </source>
</evidence>
<comment type="similarity">
    <text evidence="11">Belongs to the JMJD6 family.</text>
</comment>
<comment type="subcellular location">
    <subcellularLocation>
        <location evidence="2">Nucleus</location>
    </subcellularLocation>
</comment>
<dbReference type="Gene3D" id="1.20.1280.270">
    <property type="match status" value="1"/>
</dbReference>
<keyword evidence="10" id="KW-0539">Nucleus</keyword>
<evidence type="ECO:0000256" key="12">
    <source>
        <dbReference type="SAM" id="MobiDB-lite"/>
    </source>
</evidence>
<accession>A0AAD8YDN3</accession>
<proteinExistence type="inferred from homology"/>
<dbReference type="GO" id="GO:0106140">
    <property type="term" value="F:P-TEFb complex binding"/>
    <property type="evidence" value="ECO:0007669"/>
    <property type="project" value="TreeGrafter"/>
</dbReference>
<evidence type="ECO:0000256" key="2">
    <source>
        <dbReference type="ARBA" id="ARBA00004123"/>
    </source>
</evidence>
<dbReference type="PANTHER" id="PTHR12480:SF32">
    <property type="entry name" value="BIFUNCTIONAL ARGININE DEMETHYLASE AND LYSYL-HYDROXYLASE JMJD6"/>
    <property type="match status" value="1"/>
</dbReference>
<dbReference type="SUPFAM" id="SSF51197">
    <property type="entry name" value="Clavaminate synthase-like"/>
    <property type="match status" value="1"/>
</dbReference>
<dbReference type="GO" id="GO:0005634">
    <property type="term" value="C:nucleus"/>
    <property type="evidence" value="ECO:0007669"/>
    <property type="project" value="UniProtKB-SubCell"/>
</dbReference>
<gene>
    <name evidence="14" type="ORF">QTG54_004805</name>
</gene>
<dbReference type="InterPro" id="IPR050910">
    <property type="entry name" value="JMJD6_ArgDemeth/LysHydrox"/>
</dbReference>
<dbReference type="PANTHER" id="PTHR12480">
    <property type="entry name" value="ARGININE DEMETHYLASE AND LYSYL-HYDROXYLASE JMJD"/>
    <property type="match status" value="1"/>
</dbReference>
<sequence length="371" mass="44008">MSPPSFKLQAMQLDNDGSSEETTPMYPIVLDAKDTPPEVFHEQYEAKVIPCVIRNVPYGDSSLRAATGLLLMKRKKTAMIIPQFLLLEFKKNGQLYIVERGFKCGEDDDGYTIRMKLRYFIEYLQHNKDDSPLYIFDATFDEDKFAKRLLEDYTVPDYFSEDLFGLIGESKRPPYRWFLVDRVEVELPVVKGRKLILPGEDDEAIHYFTTILPRIKRRAATSGGKGDYSNFECYEFTQYPGETVFVPHGWWHAVMNVTHTVGVTQNYCSKRNFDEVWLQTRSGRKKMACSWLRKLQEHYPDLARRAKALNRRDRFVMWEDDPEAQRRYRKKEADKERKKREKREQKEKERARKKEKWGDHRTTERRKETHS</sequence>
<keyword evidence="3" id="KW-0479">Metal-binding</keyword>
<comment type="caution">
    <text evidence="14">The sequence shown here is derived from an EMBL/GenBank/DDBJ whole genome shotgun (WGS) entry which is preliminary data.</text>
</comment>
<dbReference type="Gene3D" id="2.60.120.650">
    <property type="entry name" value="Cupin"/>
    <property type="match status" value="2"/>
</dbReference>
<evidence type="ECO:0000256" key="8">
    <source>
        <dbReference type="ARBA" id="ARBA00023015"/>
    </source>
</evidence>
<evidence type="ECO:0000256" key="5">
    <source>
        <dbReference type="ARBA" id="ARBA00022964"/>
    </source>
</evidence>
<comment type="cofactor">
    <cofactor evidence="1">
        <name>Fe(2+)</name>
        <dbReference type="ChEBI" id="CHEBI:29033"/>
    </cofactor>
</comment>
<evidence type="ECO:0000256" key="9">
    <source>
        <dbReference type="ARBA" id="ARBA00023163"/>
    </source>
</evidence>
<name>A0AAD8YDN3_9STRA</name>
<evidence type="ECO:0000256" key="4">
    <source>
        <dbReference type="ARBA" id="ARBA00022853"/>
    </source>
</evidence>
<evidence type="ECO:0000259" key="13">
    <source>
        <dbReference type="PROSITE" id="PS51184"/>
    </source>
</evidence>